<keyword evidence="3 5" id="KW-0862">Zinc</keyword>
<reference evidence="9 10" key="1">
    <citation type="journal article" date="2007" name="Nature">
        <title>Evolution of genes and genomes on the Drosophila phylogeny.</title>
        <authorList>
            <consortium name="Drosophila 12 Genomes Consortium"/>
            <person name="Clark A.G."/>
            <person name="Eisen M.B."/>
            <person name="Smith D.R."/>
            <person name="Bergman C.M."/>
            <person name="Oliver B."/>
            <person name="Markow T.A."/>
            <person name="Kaufman T.C."/>
            <person name="Kellis M."/>
            <person name="Gelbart W."/>
            <person name="Iyer V.N."/>
            <person name="Pollard D.A."/>
            <person name="Sackton T.B."/>
            <person name="Larracuente A.M."/>
            <person name="Singh N.D."/>
            <person name="Abad J.P."/>
            <person name="Abt D.N."/>
            <person name="Adryan B."/>
            <person name="Aguade M."/>
            <person name="Akashi H."/>
            <person name="Anderson W.W."/>
            <person name="Aquadro C.F."/>
            <person name="Ardell D.H."/>
            <person name="Arguello R."/>
            <person name="Artieri C.G."/>
            <person name="Barbash D.A."/>
            <person name="Barker D."/>
            <person name="Barsanti P."/>
            <person name="Batterham P."/>
            <person name="Batzoglou S."/>
            <person name="Begun D."/>
            <person name="Bhutkar A."/>
            <person name="Blanco E."/>
            <person name="Bosak S.A."/>
            <person name="Bradley R.K."/>
            <person name="Brand A.D."/>
            <person name="Brent M.R."/>
            <person name="Brooks A.N."/>
            <person name="Brown R.H."/>
            <person name="Butlin R.K."/>
            <person name="Caggese C."/>
            <person name="Calvi B.R."/>
            <person name="Bernardo de Carvalho A."/>
            <person name="Caspi A."/>
            <person name="Castrezana S."/>
            <person name="Celniker S.E."/>
            <person name="Chang J.L."/>
            <person name="Chapple C."/>
            <person name="Chatterji S."/>
            <person name="Chinwalla A."/>
            <person name="Civetta A."/>
            <person name="Clifton S.W."/>
            <person name="Comeron J.M."/>
            <person name="Costello J.C."/>
            <person name="Coyne J.A."/>
            <person name="Daub J."/>
            <person name="David R.G."/>
            <person name="Delcher A.L."/>
            <person name="Delehaunty K."/>
            <person name="Do C.B."/>
            <person name="Ebling H."/>
            <person name="Edwards K."/>
            <person name="Eickbush T."/>
            <person name="Evans J.D."/>
            <person name="Filipski A."/>
            <person name="Findeiss S."/>
            <person name="Freyhult E."/>
            <person name="Fulton L."/>
            <person name="Fulton R."/>
            <person name="Garcia A.C."/>
            <person name="Gardiner A."/>
            <person name="Garfield D.A."/>
            <person name="Garvin B.E."/>
            <person name="Gibson G."/>
            <person name="Gilbert D."/>
            <person name="Gnerre S."/>
            <person name="Godfrey J."/>
            <person name="Good R."/>
            <person name="Gotea V."/>
            <person name="Gravely B."/>
            <person name="Greenberg A.J."/>
            <person name="Griffiths-Jones S."/>
            <person name="Gross S."/>
            <person name="Guigo R."/>
            <person name="Gustafson E.A."/>
            <person name="Haerty W."/>
            <person name="Hahn M.W."/>
            <person name="Halligan D.L."/>
            <person name="Halpern A.L."/>
            <person name="Halter G.M."/>
            <person name="Han M.V."/>
            <person name="Heger A."/>
            <person name="Hillier L."/>
            <person name="Hinrichs A.S."/>
            <person name="Holmes I."/>
            <person name="Hoskins R.A."/>
            <person name="Hubisz M.J."/>
            <person name="Hultmark D."/>
            <person name="Huntley M.A."/>
            <person name="Jaffe D.B."/>
            <person name="Jagadeeshan S."/>
            <person name="Jeck W.R."/>
            <person name="Johnson J."/>
            <person name="Jones C.D."/>
            <person name="Jordan W.C."/>
            <person name="Karpen G.H."/>
            <person name="Kataoka E."/>
            <person name="Keightley P.D."/>
            <person name="Kheradpour P."/>
            <person name="Kirkness E.F."/>
            <person name="Koerich L.B."/>
            <person name="Kristiansen K."/>
            <person name="Kudrna D."/>
            <person name="Kulathinal R.J."/>
            <person name="Kumar S."/>
            <person name="Kwok R."/>
            <person name="Lander E."/>
            <person name="Langley C.H."/>
            <person name="Lapoint R."/>
            <person name="Lazzaro B.P."/>
            <person name="Lee S.J."/>
            <person name="Levesque L."/>
            <person name="Li R."/>
            <person name="Lin C.F."/>
            <person name="Lin M.F."/>
            <person name="Lindblad-Toh K."/>
            <person name="Llopart A."/>
            <person name="Long M."/>
            <person name="Low L."/>
            <person name="Lozovsky E."/>
            <person name="Lu J."/>
            <person name="Luo M."/>
            <person name="Machado C.A."/>
            <person name="Makalowski W."/>
            <person name="Marzo M."/>
            <person name="Matsuda M."/>
            <person name="Matzkin L."/>
            <person name="McAllister B."/>
            <person name="McBride C.S."/>
            <person name="McKernan B."/>
            <person name="McKernan K."/>
            <person name="Mendez-Lago M."/>
            <person name="Minx P."/>
            <person name="Mollenhauer M.U."/>
            <person name="Montooth K."/>
            <person name="Mount S.M."/>
            <person name="Mu X."/>
            <person name="Myers E."/>
            <person name="Negre B."/>
            <person name="Newfeld S."/>
            <person name="Nielsen R."/>
            <person name="Noor M.A."/>
            <person name="O'Grady P."/>
            <person name="Pachter L."/>
            <person name="Papaceit M."/>
            <person name="Parisi M.J."/>
            <person name="Parisi M."/>
            <person name="Parts L."/>
            <person name="Pedersen J.S."/>
            <person name="Pesole G."/>
            <person name="Phillippy A.M."/>
            <person name="Ponting C.P."/>
            <person name="Pop M."/>
            <person name="Porcelli D."/>
            <person name="Powell J.R."/>
            <person name="Prohaska S."/>
            <person name="Pruitt K."/>
            <person name="Puig M."/>
            <person name="Quesneville H."/>
            <person name="Ram K.R."/>
            <person name="Rand D."/>
            <person name="Rasmussen M.D."/>
            <person name="Reed L.K."/>
            <person name="Reenan R."/>
            <person name="Reily A."/>
            <person name="Remington K.A."/>
            <person name="Rieger T.T."/>
            <person name="Ritchie M.G."/>
            <person name="Robin C."/>
            <person name="Rogers Y.H."/>
            <person name="Rohde C."/>
            <person name="Rozas J."/>
            <person name="Rubenfield M.J."/>
            <person name="Ruiz A."/>
            <person name="Russo S."/>
            <person name="Salzberg S.L."/>
            <person name="Sanchez-Gracia A."/>
            <person name="Saranga D.J."/>
            <person name="Sato H."/>
            <person name="Schaeffer S.W."/>
            <person name="Schatz M.C."/>
            <person name="Schlenke T."/>
            <person name="Schwartz R."/>
            <person name="Segarra C."/>
            <person name="Singh R.S."/>
            <person name="Sirot L."/>
            <person name="Sirota M."/>
            <person name="Sisneros N.B."/>
            <person name="Smith C.D."/>
            <person name="Smith T.F."/>
            <person name="Spieth J."/>
            <person name="Stage D.E."/>
            <person name="Stark A."/>
            <person name="Stephan W."/>
            <person name="Strausberg R.L."/>
            <person name="Strempel S."/>
            <person name="Sturgill D."/>
            <person name="Sutton G."/>
            <person name="Sutton G.G."/>
            <person name="Tao W."/>
            <person name="Teichmann S."/>
            <person name="Tobari Y.N."/>
            <person name="Tomimura Y."/>
            <person name="Tsolas J.M."/>
            <person name="Valente V.L."/>
            <person name="Venter E."/>
            <person name="Venter J.C."/>
            <person name="Vicario S."/>
            <person name="Vieira F.G."/>
            <person name="Vilella A.J."/>
            <person name="Villasante A."/>
            <person name="Walenz B."/>
            <person name="Wang J."/>
            <person name="Wasserman M."/>
            <person name="Watts T."/>
            <person name="Wilson D."/>
            <person name="Wilson R.K."/>
            <person name="Wing R.A."/>
            <person name="Wolfner M.F."/>
            <person name="Wong A."/>
            <person name="Wong G.K."/>
            <person name="Wu C.I."/>
            <person name="Wu G."/>
            <person name="Yamamoto D."/>
            <person name="Yang H.P."/>
            <person name="Yang S.P."/>
            <person name="Yorke J.A."/>
            <person name="Yoshida K."/>
            <person name="Zdobnov E."/>
            <person name="Zhang P."/>
            <person name="Zhang Y."/>
            <person name="Zimin A.V."/>
            <person name="Baldwin J."/>
            <person name="Abdouelleil A."/>
            <person name="Abdulkadir J."/>
            <person name="Abebe A."/>
            <person name="Abera B."/>
            <person name="Abreu J."/>
            <person name="Acer S.C."/>
            <person name="Aftuck L."/>
            <person name="Alexander A."/>
            <person name="An P."/>
            <person name="Anderson E."/>
            <person name="Anderson S."/>
            <person name="Arachi H."/>
            <person name="Azer M."/>
            <person name="Bachantsang P."/>
            <person name="Barry A."/>
            <person name="Bayul T."/>
            <person name="Berlin A."/>
            <person name="Bessette D."/>
            <person name="Bloom T."/>
            <person name="Blye J."/>
            <person name="Boguslavskiy L."/>
            <person name="Bonnet C."/>
            <person name="Boukhgalter B."/>
            <person name="Bourzgui I."/>
            <person name="Brown A."/>
            <person name="Cahill P."/>
            <person name="Channer S."/>
            <person name="Cheshatsang Y."/>
            <person name="Chuda L."/>
            <person name="Citroen M."/>
            <person name="Collymore A."/>
            <person name="Cooke P."/>
            <person name="Costello M."/>
            <person name="D'Aco K."/>
            <person name="Daza R."/>
            <person name="De Haan G."/>
            <person name="DeGray S."/>
            <person name="DeMaso C."/>
            <person name="Dhargay N."/>
            <person name="Dooley K."/>
            <person name="Dooley E."/>
            <person name="Doricent M."/>
            <person name="Dorje P."/>
            <person name="Dorjee K."/>
            <person name="Dupes A."/>
            <person name="Elong R."/>
            <person name="Falk J."/>
            <person name="Farina A."/>
            <person name="Faro S."/>
            <person name="Ferguson D."/>
            <person name="Fisher S."/>
            <person name="Foley C.D."/>
            <person name="Franke A."/>
            <person name="Friedrich D."/>
            <person name="Gadbois L."/>
            <person name="Gearin G."/>
            <person name="Gearin C.R."/>
            <person name="Giannoukos G."/>
            <person name="Goode T."/>
            <person name="Graham J."/>
            <person name="Grandbois E."/>
            <person name="Grewal S."/>
            <person name="Gyaltsen K."/>
            <person name="Hafez N."/>
            <person name="Hagos B."/>
            <person name="Hall J."/>
            <person name="Henson C."/>
            <person name="Hollinger A."/>
            <person name="Honan T."/>
            <person name="Huard M.D."/>
            <person name="Hughes L."/>
            <person name="Hurhula B."/>
            <person name="Husby M.E."/>
            <person name="Kamat A."/>
            <person name="Kanga B."/>
            <person name="Kashin S."/>
            <person name="Khazanovich D."/>
            <person name="Kisner P."/>
            <person name="Lance K."/>
            <person name="Lara M."/>
            <person name="Lee W."/>
            <person name="Lennon N."/>
            <person name="Letendre F."/>
            <person name="LeVine R."/>
            <person name="Lipovsky A."/>
            <person name="Liu X."/>
            <person name="Liu J."/>
            <person name="Liu S."/>
            <person name="Lokyitsang T."/>
            <person name="Lokyitsang Y."/>
            <person name="Lubonja R."/>
            <person name="Lui A."/>
            <person name="MacDonald P."/>
            <person name="Magnisalis V."/>
            <person name="Maru K."/>
            <person name="Matthews C."/>
            <person name="McCusker W."/>
            <person name="McDonough S."/>
            <person name="Mehta T."/>
            <person name="Meldrim J."/>
            <person name="Meneus L."/>
            <person name="Mihai O."/>
            <person name="Mihalev A."/>
            <person name="Mihova T."/>
            <person name="Mittelman R."/>
            <person name="Mlenga V."/>
            <person name="Montmayeur A."/>
            <person name="Mulrain L."/>
            <person name="Navidi A."/>
            <person name="Naylor J."/>
            <person name="Negash T."/>
            <person name="Nguyen T."/>
            <person name="Nguyen N."/>
            <person name="Nicol R."/>
            <person name="Norbu C."/>
            <person name="Norbu N."/>
            <person name="Novod N."/>
            <person name="O'Neill B."/>
            <person name="Osman S."/>
            <person name="Markiewicz E."/>
            <person name="Oyono O.L."/>
            <person name="Patti C."/>
            <person name="Phunkhang P."/>
            <person name="Pierre F."/>
            <person name="Priest M."/>
            <person name="Raghuraman S."/>
            <person name="Rege F."/>
            <person name="Reyes R."/>
            <person name="Rise C."/>
            <person name="Rogov P."/>
            <person name="Ross K."/>
            <person name="Ryan E."/>
            <person name="Settipalli S."/>
            <person name="Shea T."/>
            <person name="Sherpa N."/>
            <person name="Shi L."/>
            <person name="Shih D."/>
            <person name="Sparrow T."/>
            <person name="Spaulding J."/>
            <person name="Stalker J."/>
            <person name="Stange-Thomann N."/>
            <person name="Stavropoulos S."/>
            <person name="Stone C."/>
            <person name="Strader C."/>
            <person name="Tesfaye S."/>
            <person name="Thomson T."/>
            <person name="Thoulutsang Y."/>
            <person name="Thoulutsang D."/>
            <person name="Topham K."/>
            <person name="Topping I."/>
            <person name="Tsamla T."/>
            <person name="Vassiliev H."/>
            <person name="Vo A."/>
            <person name="Wangchuk T."/>
            <person name="Wangdi T."/>
            <person name="Weiand M."/>
            <person name="Wilkinson J."/>
            <person name="Wilson A."/>
            <person name="Yadav S."/>
            <person name="Young G."/>
            <person name="Yu Q."/>
            <person name="Zembek L."/>
            <person name="Zhong D."/>
            <person name="Zimmer A."/>
            <person name="Zwirko Z."/>
            <person name="Jaffe D.B."/>
            <person name="Alvarez P."/>
            <person name="Brockman W."/>
            <person name="Butler J."/>
            <person name="Chin C."/>
            <person name="Gnerre S."/>
            <person name="Grabherr M."/>
            <person name="Kleber M."/>
            <person name="Mauceli E."/>
            <person name="MacCallum I."/>
        </authorList>
    </citation>
    <scope>NUCLEOTIDE SEQUENCE [LARGE SCALE GENOMIC DNA]</scope>
    <source>
        <strain evidence="10">Tucson 14024-0371.13</strain>
    </source>
</reference>
<proteinExistence type="inferred from homology"/>
<feature type="domain" description="RING-type" evidence="7">
    <location>
        <begin position="36"/>
        <end position="82"/>
    </location>
</feature>
<feature type="region of interest" description="Disordered" evidence="6">
    <location>
        <begin position="1"/>
        <end position="24"/>
    </location>
</feature>
<dbReference type="AlphaFoldDB" id="B3MTZ0"/>
<keyword evidence="1 5" id="KW-0479">Metal-binding</keyword>
<feature type="zinc finger region" description="TRAF-type" evidence="5">
    <location>
        <begin position="107"/>
        <end position="141"/>
    </location>
</feature>
<dbReference type="OrthoDB" id="7883290at2759"/>
<dbReference type="KEGG" id="dan:6506477"/>
<dbReference type="SUPFAM" id="SSF49599">
    <property type="entry name" value="TRAF domain-like"/>
    <property type="match status" value="1"/>
</dbReference>
<evidence type="ECO:0008006" key="11">
    <source>
        <dbReference type="Google" id="ProtNLM"/>
    </source>
</evidence>
<evidence type="ECO:0000256" key="4">
    <source>
        <dbReference type="ARBA" id="ARBA00034319"/>
    </source>
</evidence>
<keyword evidence="10" id="KW-1185">Reference proteome</keyword>
<dbReference type="EMBL" id="CH902624">
    <property type="protein sequence ID" value="EDV33319.1"/>
    <property type="molecule type" value="Genomic_DNA"/>
</dbReference>
<dbReference type="Gene3D" id="3.30.40.10">
    <property type="entry name" value="Zinc/RING finger domain, C3HC4 (zinc finger)"/>
    <property type="match status" value="1"/>
</dbReference>
<dbReference type="PROSITE" id="PS50145">
    <property type="entry name" value="ZF_TRAF"/>
    <property type="match status" value="1"/>
</dbReference>
<dbReference type="GO" id="GO:0008270">
    <property type="term" value="F:zinc ion binding"/>
    <property type="evidence" value="ECO:0007669"/>
    <property type="project" value="UniProtKB-KW"/>
</dbReference>
<dbReference type="STRING" id="7217.B3MTZ0"/>
<dbReference type="InParanoid" id="B3MTZ0"/>
<evidence type="ECO:0000259" key="7">
    <source>
        <dbReference type="PROSITE" id="PS50089"/>
    </source>
</evidence>
<feature type="domain" description="TRAF-type" evidence="8">
    <location>
        <begin position="107"/>
        <end position="141"/>
    </location>
</feature>
<evidence type="ECO:0000256" key="3">
    <source>
        <dbReference type="ARBA" id="ARBA00022833"/>
    </source>
</evidence>
<name>B3MTZ0_DROAN</name>
<dbReference type="InterPro" id="IPR001293">
    <property type="entry name" value="Znf_TRAF"/>
</dbReference>
<sequence>MSIVDHGDDGASPPKRSRLTPPEPDLGERLNQLMLCVVCHEVPHPDKSYQCSVGHILCDDCVSHILADAAISNTEAQCPVCRVRMTWSDLGQNAVVRQALWELSKNCLLCGLVVTLKGLTSHLDNDCELRRVSCRYRCLGCDWVGAHAICPMHEAGCQFPKMNGEEIQGALEKADSLERKSLQQAVRFLHELSQRRIFFRNLEIFWKTDWAMTNTERFLDSQSFEAYGNQWILRLRVSLSLDDIPVKVKSTLLLKVPPKEVITVRYLVLMPSRQGSDKNMQDILANLVERQYVAGTVERYQDLPMQSPMALYRLLAMQRIVLRLWMFMP</sequence>
<dbReference type="InterPro" id="IPR013083">
    <property type="entry name" value="Znf_RING/FYVE/PHD"/>
</dbReference>
<gene>
    <name evidence="9" type="primary">Dana\GF23840</name>
    <name evidence="9" type="synonym">dana_GLEANR_861</name>
    <name evidence="9" type="ORF">GF23840</name>
</gene>
<evidence type="ECO:0000256" key="6">
    <source>
        <dbReference type="SAM" id="MobiDB-lite"/>
    </source>
</evidence>
<dbReference type="HOGENOM" id="CLU_035849_0_0_1"/>
<accession>B3MTZ0</accession>
<dbReference type="eggNOG" id="KOG3002">
    <property type="taxonomic scope" value="Eukaryota"/>
</dbReference>
<comment type="similarity">
    <text evidence="4">Belongs to the ZFTRAF1 family.</text>
</comment>
<evidence type="ECO:0000256" key="5">
    <source>
        <dbReference type="PROSITE-ProRule" id="PRU00207"/>
    </source>
</evidence>
<dbReference type="SUPFAM" id="SSF57850">
    <property type="entry name" value="RING/U-box"/>
    <property type="match status" value="1"/>
</dbReference>
<dbReference type="GO" id="GO:0005634">
    <property type="term" value="C:nucleus"/>
    <property type="evidence" value="ECO:0007669"/>
    <property type="project" value="TreeGrafter"/>
</dbReference>
<keyword evidence="2 5" id="KW-0863">Zinc-finger</keyword>
<dbReference type="GeneID" id="6506477"/>
<evidence type="ECO:0000256" key="1">
    <source>
        <dbReference type="ARBA" id="ARBA00022723"/>
    </source>
</evidence>
<evidence type="ECO:0000256" key="2">
    <source>
        <dbReference type="ARBA" id="ARBA00022771"/>
    </source>
</evidence>
<dbReference type="Proteomes" id="UP000007801">
    <property type="component" value="Unassembled WGS sequence"/>
</dbReference>
<dbReference type="PANTHER" id="PTHR23059:SF4">
    <property type="entry name" value="ZINC FINGER TRAF-TYPE-CONTAINING PROTEIN 1"/>
    <property type="match status" value="1"/>
</dbReference>
<evidence type="ECO:0000259" key="8">
    <source>
        <dbReference type="PROSITE" id="PS50145"/>
    </source>
</evidence>
<evidence type="ECO:0000313" key="9">
    <source>
        <dbReference type="EMBL" id="EDV33319.1"/>
    </source>
</evidence>
<organism evidence="9 10">
    <name type="scientific">Drosophila ananassae</name>
    <name type="common">Fruit fly</name>
    <dbReference type="NCBI Taxonomy" id="7217"/>
    <lineage>
        <taxon>Eukaryota</taxon>
        <taxon>Metazoa</taxon>
        <taxon>Ecdysozoa</taxon>
        <taxon>Arthropoda</taxon>
        <taxon>Hexapoda</taxon>
        <taxon>Insecta</taxon>
        <taxon>Pterygota</taxon>
        <taxon>Neoptera</taxon>
        <taxon>Endopterygota</taxon>
        <taxon>Diptera</taxon>
        <taxon>Brachycera</taxon>
        <taxon>Muscomorpha</taxon>
        <taxon>Ephydroidea</taxon>
        <taxon>Drosophilidae</taxon>
        <taxon>Drosophila</taxon>
        <taxon>Sophophora</taxon>
    </lineage>
</organism>
<protein>
    <recommendedName>
        <fullName evidence="11">RING-type domain-containing protein</fullName>
    </recommendedName>
</protein>
<evidence type="ECO:0000313" key="10">
    <source>
        <dbReference type="Proteomes" id="UP000007801"/>
    </source>
</evidence>
<dbReference type="OMA" id="CRTHISW"/>
<dbReference type="InterPro" id="IPR001841">
    <property type="entry name" value="Znf_RING"/>
</dbReference>
<dbReference type="InterPro" id="IPR039338">
    <property type="entry name" value="ZFTRAF1"/>
</dbReference>
<dbReference type="PROSITE" id="PS50089">
    <property type="entry name" value="ZF_RING_2"/>
    <property type="match status" value="1"/>
</dbReference>
<dbReference type="PhylomeDB" id="B3MTZ0"/>
<dbReference type="PANTHER" id="PTHR23059">
    <property type="entry name" value="CYSTEINE AND HISTIDINE-RICH PROTEIN 1"/>
    <property type="match status" value="1"/>
</dbReference>